<dbReference type="PANTHER" id="PTHR30575:SF0">
    <property type="entry name" value="XAA-ARG DIPEPTIDASE"/>
    <property type="match status" value="1"/>
</dbReference>
<dbReference type="SUPFAM" id="SSF55031">
    <property type="entry name" value="Bacterial exopeptidase dimerisation domain"/>
    <property type="match status" value="1"/>
</dbReference>
<comment type="caution">
    <text evidence="2">The sequence shown here is derived from an EMBL/GenBank/DDBJ whole genome shotgun (WGS) entry which is preliminary data.</text>
</comment>
<dbReference type="EMBL" id="JBHSWG010000006">
    <property type="protein sequence ID" value="MFC6762865.1"/>
    <property type="molecule type" value="Genomic_DNA"/>
</dbReference>
<dbReference type="SUPFAM" id="SSF53187">
    <property type="entry name" value="Zn-dependent exopeptidases"/>
    <property type="match status" value="1"/>
</dbReference>
<dbReference type="InterPro" id="IPR017145">
    <property type="entry name" value="Aminobenzoyl-glu_utiliz_pB"/>
</dbReference>
<dbReference type="Gene3D" id="3.40.630.10">
    <property type="entry name" value="Zn peptidases"/>
    <property type="match status" value="2"/>
</dbReference>
<dbReference type="PIRSF" id="PIRSF037227">
    <property type="entry name" value="Aminobenzoyl-glu_utiliz_pB"/>
    <property type="match status" value="1"/>
</dbReference>
<dbReference type="InterPro" id="IPR052030">
    <property type="entry name" value="Peptidase_M20/M20A_hydrolases"/>
</dbReference>
<proteinExistence type="predicted"/>
<dbReference type="PANTHER" id="PTHR30575">
    <property type="entry name" value="PEPTIDASE M20"/>
    <property type="match status" value="1"/>
</dbReference>
<dbReference type="InterPro" id="IPR002933">
    <property type="entry name" value="Peptidase_M20"/>
</dbReference>
<evidence type="ECO:0000256" key="1">
    <source>
        <dbReference type="ARBA" id="ARBA00022801"/>
    </source>
</evidence>
<sequence length="479" mass="50974">MTATCLARRQDAVGLLGSILDRKAPDFCALSDAVWEVPELNYEERQSAALHREMLVQECFTVTEDLAGIPTAIRGECGEIGPVITFLGEYDALPGLSQVAGIAERRALQTGGNGHGCGHNMLGTASLLAAAVLKDTLAELDLAARVQYIGCPAEEGGSAKSFLVREGVFDDVDAALCWHPSAFTGLIEPSSLACLEAEFRFEGRASHAAVAPQEGRSALDAVELMNVGVNYLREHMPSNARVHYAVTDTGGSAPNVVQPQAAVRYVVRGGTLPEMWVLFDRVRQIATGAALMTETTVSDRQISGEANMLGNTVLEDIMTDVLHAAGGPDFDAADHAFAAEIARTLPEGSVDRSFAERNLPRPDGAYLTDAVAPRRRAAQGFGSTDVGTVSWAVPTVQCAAACYAVGTPGHSWQLVAQGKSGMAHKGLVHAARLMALAALRLVEEPVHLTRAHEEHRRLLGKTPFHNPVTDVKDLPWSSG</sequence>
<dbReference type="Gene3D" id="3.30.70.360">
    <property type="match status" value="1"/>
</dbReference>
<dbReference type="Pfam" id="PF01546">
    <property type="entry name" value="Peptidase_M20"/>
    <property type="match status" value="1"/>
</dbReference>
<protein>
    <submittedName>
        <fullName evidence="2">Amidohydrolase</fullName>
    </submittedName>
</protein>
<dbReference type="InterPro" id="IPR036264">
    <property type="entry name" value="Bact_exopeptidase_dim_dom"/>
</dbReference>
<reference evidence="3" key="1">
    <citation type="journal article" date="2019" name="Int. J. Syst. Evol. Microbiol.">
        <title>The Global Catalogue of Microorganisms (GCM) 10K type strain sequencing project: providing services to taxonomists for standard genome sequencing and annotation.</title>
        <authorList>
            <consortium name="The Broad Institute Genomics Platform"/>
            <consortium name="The Broad Institute Genome Sequencing Center for Infectious Disease"/>
            <person name="Wu L."/>
            <person name="Ma J."/>
        </authorList>
    </citation>
    <scope>NUCLEOTIDE SEQUENCE [LARGE SCALE GENOMIC DNA]</scope>
    <source>
        <strain evidence="3">CCUG 66188</strain>
    </source>
</reference>
<accession>A0ABW2BAW7</accession>
<keyword evidence="3" id="KW-1185">Reference proteome</keyword>
<dbReference type="Proteomes" id="UP001596353">
    <property type="component" value="Unassembled WGS sequence"/>
</dbReference>
<name>A0ABW2BAW7_9RHOB</name>
<dbReference type="NCBIfam" id="TIGR01891">
    <property type="entry name" value="amidohydrolases"/>
    <property type="match status" value="1"/>
</dbReference>
<evidence type="ECO:0000313" key="3">
    <source>
        <dbReference type="Proteomes" id="UP001596353"/>
    </source>
</evidence>
<keyword evidence="1" id="KW-0378">Hydrolase</keyword>
<organism evidence="2 3">
    <name type="scientific">Sulfitobacter porphyrae</name>
    <dbReference type="NCBI Taxonomy" id="1246864"/>
    <lineage>
        <taxon>Bacteria</taxon>
        <taxon>Pseudomonadati</taxon>
        <taxon>Pseudomonadota</taxon>
        <taxon>Alphaproteobacteria</taxon>
        <taxon>Rhodobacterales</taxon>
        <taxon>Roseobacteraceae</taxon>
        <taxon>Sulfitobacter</taxon>
    </lineage>
</organism>
<gene>
    <name evidence="2" type="ORF">ACFQFQ_29995</name>
</gene>
<dbReference type="InterPro" id="IPR017439">
    <property type="entry name" value="Amidohydrolase"/>
</dbReference>
<evidence type="ECO:0000313" key="2">
    <source>
        <dbReference type="EMBL" id="MFC6762865.1"/>
    </source>
</evidence>